<dbReference type="RefSeq" id="XP_024677315.1">
    <property type="nucleotide sequence ID" value="XM_024832416.1"/>
</dbReference>
<dbReference type="AlphaFoldDB" id="A0A2I1BTJ8"/>
<proteinExistence type="predicted"/>
<dbReference type="Proteomes" id="UP000234474">
    <property type="component" value="Unassembled WGS sequence"/>
</dbReference>
<dbReference type="VEuPathDB" id="FungiDB:P174DRAFT_65027"/>
<accession>A0A2I1BTJ8</accession>
<dbReference type="EMBL" id="MSZS01000012">
    <property type="protein sequence ID" value="PKX88720.1"/>
    <property type="molecule type" value="Genomic_DNA"/>
</dbReference>
<protein>
    <submittedName>
        <fullName evidence="2">Uncharacterized protein</fullName>
    </submittedName>
</protein>
<reference evidence="3" key="1">
    <citation type="journal article" date="2018" name="Proc. Natl. Acad. Sci. U.S.A.">
        <title>Linking secondary metabolites to gene clusters through genome sequencing of six diverse Aspergillus species.</title>
        <authorList>
            <person name="Kaerboelling I."/>
            <person name="Vesth T.C."/>
            <person name="Frisvad J.C."/>
            <person name="Nybo J.L."/>
            <person name="Theobald S."/>
            <person name="Kuo A."/>
            <person name="Bowyer P."/>
            <person name="Matsuda Y."/>
            <person name="Mondo S."/>
            <person name="Lyhne E.K."/>
            <person name="Kogle M.E."/>
            <person name="Clum A."/>
            <person name="Lipzen A."/>
            <person name="Salamov A."/>
            <person name="Ngan C.Y."/>
            <person name="Daum C."/>
            <person name="Chiniquy J."/>
            <person name="Barry K."/>
            <person name="LaButti K."/>
            <person name="Haridas S."/>
            <person name="Simmons B.A."/>
            <person name="Magnuson J.K."/>
            <person name="Mortensen U.H."/>
            <person name="Larsen T.O."/>
            <person name="Grigoriev I.V."/>
            <person name="Baker S.E."/>
            <person name="Andersen M.R."/>
        </authorList>
    </citation>
    <scope>NUCLEOTIDE SEQUENCE [LARGE SCALE GENOMIC DNA]</scope>
    <source>
        <strain evidence="3">IBT 16806</strain>
    </source>
</reference>
<keyword evidence="3" id="KW-1185">Reference proteome</keyword>
<evidence type="ECO:0000313" key="2">
    <source>
        <dbReference type="EMBL" id="PKX88720.1"/>
    </source>
</evidence>
<evidence type="ECO:0000313" key="3">
    <source>
        <dbReference type="Proteomes" id="UP000234474"/>
    </source>
</evidence>
<name>A0A2I1BTJ8_ASPN1</name>
<feature type="chain" id="PRO_5014191896" evidence="1">
    <location>
        <begin position="19"/>
        <end position="81"/>
    </location>
</feature>
<dbReference type="GeneID" id="36539753"/>
<keyword evidence="1" id="KW-0732">Signal</keyword>
<comment type="caution">
    <text evidence="2">The sequence shown here is derived from an EMBL/GenBank/DDBJ whole genome shotgun (WGS) entry which is preliminary data.</text>
</comment>
<evidence type="ECO:0000256" key="1">
    <source>
        <dbReference type="SAM" id="SignalP"/>
    </source>
</evidence>
<gene>
    <name evidence="2" type="ORF">P174DRAFT_65027</name>
</gene>
<feature type="signal peptide" evidence="1">
    <location>
        <begin position="1"/>
        <end position="18"/>
    </location>
</feature>
<organism evidence="2 3">
    <name type="scientific">Aspergillus novofumigatus (strain IBT 16806)</name>
    <dbReference type="NCBI Taxonomy" id="1392255"/>
    <lineage>
        <taxon>Eukaryota</taxon>
        <taxon>Fungi</taxon>
        <taxon>Dikarya</taxon>
        <taxon>Ascomycota</taxon>
        <taxon>Pezizomycotina</taxon>
        <taxon>Eurotiomycetes</taxon>
        <taxon>Eurotiomycetidae</taxon>
        <taxon>Eurotiales</taxon>
        <taxon>Aspergillaceae</taxon>
        <taxon>Aspergillus</taxon>
        <taxon>Aspergillus subgen. Fumigati</taxon>
    </lineage>
</organism>
<dbReference type="OrthoDB" id="4437549at2759"/>
<sequence length="81" mass="9367">MKPVYISAMLLYLFAVQAQHHNSARKITILRIINRYSVKYTGEIKMAPADARRTPALNLEQTVLGIDDRRTLKQPTNDRRN</sequence>